<evidence type="ECO:0000313" key="5">
    <source>
        <dbReference type="EMBL" id="MBA4601355.1"/>
    </source>
</evidence>
<evidence type="ECO:0000256" key="2">
    <source>
        <dbReference type="ARBA" id="ARBA00023002"/>
    </source>
</evidence>
<dbReference type="Pfam" id="PF01408">
    <property type="entry name" value="GFO_IDH_MocA"/>
    <property type="match status" value="1"/>
</dbReference>
<dbReference type="EMBL" id="JACEOL010000009">
    <property type="protein sequence ID" value="MBA4601355.1"/>
    <property type="molecule type" value="Genomic_DNA"/>
</dbReference>
<organism evidence="5 6">
    <name type="scientific">Thermoactinomyces mirandus</name>
    <dbReference type="NCBI Taxonomy" id="2756294"/>
    <lineage>
        <taxon>Bacteria</taxon>
        <taxon>Bacillati</taxon>
        <taxon>Bacillota</taxon>
        <taxon>Bacilli</taxon>
        <taxon>Bacillales</taxon>
        <taxon>Thermoactinomycetaceae</taxon>
        <taxon>Thermoactinomyces</taxon>
    </lineage>
</organism>
<gene>
    <name evidence="5" type="ORF">H2C83_03270</name>
</gene>
<feature type="domain" description="Gfo/Idh/MocA-like oxidoreductase N-terminal" evidence="3">
    <location>
        <begin position="6"/>
        <end position="120"/>
    </location>
</feature>
<dbReference type="PANTHER" id="PTHR43708">
    <property type="entry name" value="CONSERVED EXPRESSED OXIDOREDUCTASE (EUROFUNG)"/>
    <property type="match status" value="1"/>
</dbReference>
<dbReference type="InterPro" id="IPR000683">
    <property type="entry name" value="Gfo/Idh/MocA-like_OxRdtase_N"/>
</dbReference>
<evidence type="ECO:0000259" key="4">
    <source>
        <dbReference type="Pfam" id="PF02894"/>
    </source>
</evidence>
<evidence type="ECO:0000313" key="6">
    <source>
        <dbReference type="Proteomes" id="UP000538292"/>
    </source>
</evidence>
<dbReference type="GO" id="GO:0016491">
    <property type="term" value="F:oxidoreductase activity"/>
    <property type="evidence" value="ECO:0007669"/>
    <property type="project" value="UniProtKB-KW"/>
</dbReference>
<dbReference type="InterPro" id="IPR051317">
    <property type="entry name" value="Gfo/Idh/MocA_oxidoreduct"/>
</dbReference>
<comment type="similarity">
    <text evidence="1">Belongs to the Gfo/Idh/MocA family.</text>
</comment>
<dbReference type="Pfam" id="PF02894">
    <property type="entry name" value="GFO_IDH_MocA_C"/>
    <property type="match status" value="1"/>
</dbReference>
<evidence type="ECO:0000259" key="3">
    <source>
        <dbReference type="Pfam" id="PF01408"/>
    </source>
</evidence>
<sequence>MKPTHTGLIGFGFSGSTFHAPIIKTVDTLQISKVLSSRPDKVKQHLPAANVCENIDEIMRDPKIELVIITSPNQTHYPYARKALEARKHVVVEKPFVLTTRQADDLIRLARETNRFVSVYQNRRFDSDFLTLQECMRQGILGKIHTYEAHFDRYRPQVRDRWREWDLPGSGLLYDLGSHLIDQALFLFGKPKTVYADLLKQRPHAKAIDYFHLVLGYESGLRVILEAGCLVKSPGPRLMVHGSRGTFMKYGLDPQEEQLKQGLTPLSHGWGKETPDQYAKVWFEKESLEFESTIPSLAGCYEKYYQQIAEAIRTGGKPPVTAEEARETIRVIEAAIQSDQERRLIDL</sequence>
<dbReference type="SUPFAM" id="SSF51735">
    <property type="entry name" value="NAD(P)-binding Rossmann-fold domains"/>
    <property type="match status" value="1"/>
</dbReference>
<name>A0A7W2ARA0_9BACL</name>
<accession>A0A7W2ARA0</accession>
<dbReference type="InterPro" id="IPR036291">
    <property type="entry name" value="NAD(P)-bd_dom_sf"/>
</dbReference>
<protein>
    <submittedName>
        <fullName evidence="5">Oxidoreductase</fullName>
    </submittedName>
</protein>
<keyword evidence="6" id="KW-1185">Reference proteome</keyword>
<dbReference type="NCBIfam" id="NF008607">
    <property type="entry name" value="PRK11579.1"/>
    <property type="match status" value="1"/>
</dbReference>
<dbReference type="InterPro" id="IPR004104">
    <property type="entry name" value="Gfo/Idh/MocA-like_OxRdtase_C"/>
</dbReference>
<dbReference type="AlphaFoldDB" id="A0A7W2ARA0"/>
<keyword evidence="2" id="KW-0560">Oxidoreductase</keyword>
<evidence type="ECO:0000256" key="1">
    <source>
        <dbReference type="ARBA" id="ARBA00010928"/>
    </source>
</evidence>
<dbReference type="RefSeq" id="WP_181737734.1">
    <property type="nucleotide sequence ID" value="NZ_JACEOL010000009.1"/>
</dbReference>
<dbReference type="Proteomes" id="UP000538292">
    <property type="component" value="Unassembled WGS sequence"/>
</dbReference>
<comment type="caution">
    <text evidence="5">The sequence shown here is derived from an EMBL/GenBank/DDBJ whole genome shotgun (WGS) entry which is preliminary data.</text>
</comment>
<dbReference type="GO" id="GO:0000166">
    <property type="term" value="F:nucleotide binding"/>
    <property type="evidence" value="ECO:0007669"/>
    <property type="project" value="InterPro"/>
</dbReference>
<dbReference type="PANTHER" id="PTHR43708:SF5">
    <property type="entry name" value="CONSERVED EXPRESSED OXIDOREDUCTASE (EUROFUNG)-RELATED"/>
    <property type="match status" value="1"/>
</dbReference>
<proteinExistence type="inferred from homology"/>
<dbReference type="Gene3D" id="3.30.360.10">
    <property type="entry name" value="Dihydrodipicolinate Reductase, domain 2"/>
    <property type="match status" value="1"/>
</dbReference>
<feature type="domain" description="Gfo/Idh/MocA-like oxidoreductase C-terminal" evidence="4">
    <location>
        <begin position="134"/>
        <end position="346"/>
    </location>
</feature>
<reference evidence="5 6" key="1">
    <citation type="submission" date="2020-07" db="EMBL/GenBank/DDBJ databases">
        <title>Thermoactinomyces phylogeny.</title>
        <authorList>
            <person name="Dunlap C."/>
        </authorList>
    </citation>
    <scope>NUCLEOTIDE SEQUENCE [LARGE SCALE GENOMIC DNA]</scope>
    <source>
        <strain evidence="5 6">AMNI-1</strain>
    </source>
</reference>
<dbReference type="Gene3D" id="3.40.50.720">
    <property type="entry name" value="NAD(P)-binding Rossmann-like Domain"/>
    <property type="match status" value="1"/>
</dbReference>